<dbReference type="PANTHER" id="PTHR37844">
    <property type="entry name" value="SER/THR PROTEIN PHOSPHATASE SUPERFAMILY (AFU_ORTHOLOGUE AFUA_1G14840)"/>
    <property type="match status" value="1"/>
</dbReference>
<dbReference type="PANTHER" id="PTHR37844:SF2">
    <property type="entry name" value="SER_THR PROTEIN PHOSPHATASE SUPERFAMILY (AFU_ORTHOLOGUE AFUA_1G14840)"/>
    <property type="match status" value="1"/>
</dbReference>
<keyword evidence="2" id="KW-1185">Reference proteome</keyword>
<dbReference type="RefSeq" id="WP_065971272.1">
    <property type="nucleotide sequence ID" value="NZ_CP080624.1"/>
</dbReference>
<proteinExistence type="predicted"/>
<comment type="caution">
    <text evidence="1">The sequence shown here is derived from an EMBL/GenBank/DDBJ whole genome shotgun (WGS) entry which is preliminary data.</text>
</comment>
<evidence type="ECO:0000313" key="1">
    <source>
        <dbReference type="EMBL" id="RCN55724.1"/>
    </source>
</evidence>
<gene>
    <name evidence="1" type="ORF">C4900_07305</name>
</gene>
<organism evidence="1 2">
    <name type="scientific">Acidiferrobacter thiooxydans</name>
    <dbReference type="NCBI Taxonomy" id="163359"/>
    <lineage>
        <taxon>Bacteria</taxon>
        <taxon>Pseudomonadati</taxon>
        <taxon>Pseudomonadota</taxon>
        <taxon>Gammaproteobacteria</taxon>
        <taxon>Acidiferrobacterales</taxon>
        <taxon>Acidiferrobacteraceae</taxon>
        <taxon>Acidiferrobacter</taxon>
    </lineage>
</organism>
<dbReference type="OrthoDB" id="356681at2"/>
<name>A0A1C2G037_9GAMM</name>
<dbReference type="Gene3D" id="3.60.21.10">
    <property type="match status" value="1"/>
</dbReference>
<dbReference type="AlphaFoldDB" id="A0A1C2G037"/>
<sequence length="276" mass="30762">MQPLRLHILSDVHLEFGNWSRPRLRDIDCDVHILAGDIGVGLQGLDWALKSCDRPTIYVMGNHEFYGQRTVEALWDKARAKVAGTPVHLLENEAVVIDGVRFLGATLWTDFGLNGALHQDAMMRNIGELMTDYARIRIGRRPSERVCARPCTTLAWHERSAAFLDAALPTERAESDKTEAGCKLGPTVVVTHHAPLARSLLKEPPYDVTDTAYASCLDDLVVRADLWVHGHTHVRVDYTVKDACGHKTRVVSNPRGYVGVEPVATFDPKWVIEVGR</sequence>
<dbReference type="SUPFAM" id="SSF56300">
    <property type="entry name" value="Metallo-dependent phosphatases"/>
    <property type="match status" value="1"/>
</dbReference>
<evidence type="ECO:0008006" key="3">
    <source>
        <dbReference type="Google" id="ProtNLM"/>
    </source>
</evidence>
<evidence type="ECO:0000313" key="2">
    <source>
        <dbReference type="Proteomes" id="UP000253250"/>
    </source>
</evidence>
<dbReference type="EMBL" id="PSYR01000002">
    <property type="protein sequence ID" value="RCN55724.1"/>
    <property type="molecule type" value="Genomic_DNA"/>
</dbReference>
<dbReference type="InterPro" id="IPR029052">
    <property type="entry name" value="Metallo-depent_PP-like"/>
</dbReference>
<dbReference type="STRING" id="163359.A9R16_14330"/>
<reference evidence="1 2" key="1">
    <citation type="submission" date="2018-02" db="EMBL/GenBank/DDBJ databases">
        <title>Insights into the biology of acidophilic members of the Acidiferrobacteraceae family derived from comparative genomic analyses.</title>
        <authorList>
            <person name="Issotta F."/>
            <person name="Thyssen C."/>
            <person name="Mena C."/>
            <person name="Moya A."/>
            <person name="Bellenberg S."/>
            <person name="Sproer C."/>
            <person name="Covarrubias P.C."/>
            <person name="Sand W."/>
            <person name="Quatrini R."/>
            <person name="Vera M."/>
        </authorList>
    </citation>
    <scope>NUCLEOTIDE SEQUENCE [LARGE SCALE GENOMIC DNA]</scope>
    <source>
        <strain evidence="2">m-1</strain>
    </source>
</reference>
<accession>A0A1C2G037</accession>
<protein>
    <recommendedName>
        <fullName evidence="3">Calcineurin-like phosphoesterase domain-containing protein</fullName>
    </recommendedName>
</protein>
<dbReference type="Proteomes" id="UP000253250">
    <property type="component" value="Unassembled WGS sequence"/>
</dbReference>
<dbReference type="GO" id="GO:0016787">
    <property type="term" value="F:hydrolase activity"/>
    <property type="evidence" value="ECO:0007669"/>
    <property type="project" value="InterPro"/>
</dbReference>